<dbReference type="GO" id="GO:0020037">
    <property type="term" value="F:heme binding"/>
    <property type="evidence" value="ECO:0007669"/>
    <property type="project" value="InterPro"/>
</dbReference>
<sequence>MRLFSQNISNMSARKKLILLLAVLILPTGCSRHKSPRYLYGSNCGICHHGGEGMAGSVPPLSGRIDRIASTPEGRVYLASVLMNGVSGPIRAAGTRYSAEMPLFRYLSDQEAATILSWLSRQGQTKPAPEITPEEIATARAHRISAGDVAEMRAKLDLKHPLP</sequence>
<protein>
    <submittedName>
        <fullName evidence="6">Cytochrome C biogenesis protein CcdA</fullName>
    </submittedName>
</protein>
<dbReference type="InterPro" id="IPR009056">
    <property type="entry name" value="Cyt_c-like_dom"/>
</dbReference>
<evidence type="ECO:0000256" key="2">
    <source>
        <dbReference type="ARBA" id="ARBA00022723"/>
    </source>
</evidence>
<gene>
    <name evidence="6" type="ORF">A0U92_10010</name>
</gene>
<dbReference type="EMBL" id="CP014692">
    <property type="protein sequence ID" value="AQS85056.1"/>
    <property type="molecule type" value="Genomic_DNA"/>
</dbReference>
<accession>A0A1U9KH12</accession>
<keyword evidence="7" id="KW-1185">Reference proteome</keyword>
<dbReference type="PROSITE" id="PS51007">
    <property type="entry name" value="CYTC"/>
    <property type="match status" value="1"/>
</dbReference>
<dbReference type="GO" id="GO:0009055">
    <property type="term" value="F:electron transfer activity"/>
    <property type="evidence" value="ECO:0007669"/>
    <property type="project" value="InterPro"/>
</dbReference>
<dbReference type="Pfam" id="PF13442">
    <property type="entry name" value="Cytochrome_CBB3"/>
    <property type="match status" value="1"/>
</dbReference>
<name>A0A1U9KH12_ACEAC</name>
<dbReference type="SUPFAM" id="SSF46626">
    <property type="entry name" value="Cytochrome c"/>
    <property type="match status" value="1"/>
</dbReference>
<dbReference type="Proteomes" id="UP000188937">
    <property type="component" value="Chromosome"/>
</dbReference>
<dbReference type="STRING" id="435.A0U92_10010"/>
<evidence type="ECO:0000313" key="6">
    <source>
        <dbReference type="EMBL" id="AQS85056.1"/>
    </source>
</evidence>
<dbReference type="RefSeq" id="WP_408736082.1">
    <property type="nucleotide sequence ID" value="NZ_CP014692.1"/>
</dbReference>
<evidence type="ECO:0000313" key="7">
    <source>
        <dbReference type="Proteomes" id="UP000188937"/>
    </source>
</evidence>
<dbReference type="InterPro" id="IPR036909">
    <property type="entry name" value="Cyt_c-like_dom_sf"/>
</dbReference>
<organism evidence="6 7">
    <name type="scientific">Acetobacter aceti</name>
    <dbReference type="NCBI Taxonomy" id="435"/>
    <lineage>
        <taxon>Bacteria</taxon>
        <taxon>Pseudomonadati</taxon>
        <taxon>Pseudomonadota</taxon>
        <taxon>Alphaproteobacteria</taxon>
        <taxon>Acetobacterales</taxon>
        <taxon>Acetobacteraceae</taxon>
        <taxon>Acetobacter</taxon>
        <taxon>Acetobacter subgen. Acetobacter</taxon>
    </lineage>
</organism>
<dbReference type="AlphaFoldDB" id="A0A1U9KH12"/>
<evidence type="ECO:0000259" key="5">
    <source>
        <dbReference type="PROSITE" id="PS51007"/>
    </source>
</evidence>
<evidence type="ECO:0000256" key="1">
    <source>
        <dbReference type="ARBA" id="ARBA00022617"/>
    </source>
</evidence>
<keyword evidence="1 4" id="KW-0349">Heme</keyword>
<dbReference type="KEGG" id="aace:A0U92_10010"/>
<evidence type="ECO:0000256" key="3">
    <source>
        <dbReference type="ARBA" id="ARBA00023004"/>
    </source>
</evidence>
<evidence type="ECO:0000256" key="4">
    <source>
        <dbReference type="PROSITE-ProRule" id="PRU00433"/>
    </source>
</evidence>
<proteinExistence type="predicted"/>
<dbReference type="GO" id="GO:0046872">
    <property type="term" value="F:metal ion binding"/>
    <property type="evidence" value="ECO:0007669"/>
    <property type="project" value="UniProtKB-KW"/>
</dbReference>
<keyword evidence="2 4" id="KW-0479">Metal-binding</keyword>
<feature type="domain" description="Cytochrome c" evidence="5">
    <location>
        <begin position="31"/>
        <end position="123"/>
    </location>
</feature>
<dbReference type="Gene3D" id="1.10.760.10">
    <property type="entry name" value="Cytochrome c-like domain"/>
    <property type="match status" value="1"/>
</dbReference>
<keyword evidence="3 4" id="KW-0408">Iron</keyword>
<reference evidence="6 7" key="1">
    <citation type="submission" date="2016-03" db="EMBL/GenBank/DDBJ databases">
        <title>Acetic acid bacteria sequencing.</title>
        <authorList>
            <person name="Brandt J."/>
            <person name="Jakob F."/>
            <person name="Vogel R.F."/>
        </authorList>
    </citation>
    <scope>NUCLEOTIDE SEQUENCE [LARGE SCALE GENOMIC DNA]</scope>
    <source>
        <strain evidence="6 7">TMW2.1153</strain>
    </source>
</reference>